<dbReference type="GO" id="GO:0016042">
    <property type="term" value="P:lipid catabolic process"/>
    <property type="evidence" value="ECO:0007669"/>
    <property type="project" value="InterPro"/>
</dbReference>
<protein>
    <submittedName>
        <fullName evidence="2">Lipase</fullName>
    </submittedName>
</protein>
<dbReference type="GO" id="GO:0016787">
    <property type="term" value="F:hydrolase activity"/>
    <property type="evidence" value="ECO:0007669"/>
    <property type="project" value="InterPro"/>
</dbReference>
<reference evidence="2" key="2">
    <citation type="submission" date="2020-09" db="EMBL/GenBank/DDBJ databases">
        <authorList>
            <person name="Sun Q."/>
            <person name="Zhou Y."/>
        </authorList>
    </citation>
    <scope>NUCLEOTIDE SEQUENCE</scope>
    <source>
        <strain evidence="2">CGMCC 4.7308</strain>
    </source>
</reference>
<keyword evidence="3" id="KW-1185">Reference proteome</keyword>
<keyword evidence="1" id="KW-1133">Transmembrane helix</keyword>
<dbReference type="SUPFAM" id="SSF53474">
    <property type="entry name" value="alpha/beta-Hydrolases"/>
    <property type="match status" value="1"/>
</dbReference>
<evidence type="ECO:0000313" key="3">
    <source>
        <dbReference type="Proteomes" id="UP000655208"/>
    </source>
</evidence>
<dbReference type="InterPro" id="IPR029058">
    <property type="entry name" value="AB_hydrolase_fold"/>
</dbReference>
<feature type="transmembrane region" description="Helical" evidence="1">
    <location>
        <begin position="15"/>
        <end position="36"/>
    </location>
</feature>
<keyword evidence="1" id="KW-0812">Transmembrane</keyword>
<sequence>MDGVFAGLAPARRRLLLAVLGVVVAALVTVGVVALVPRHAAVADQSRPGPVLLVPGYGGSTGSLQQLADRIGATGRDATVVSLPGDGTGDLRASAAVLGDAVRAAIRRTGASSVDVVGYSAGGIVARLWVADGGGAALARRVVTLGSPHHGTELADLAVSVAADPCPEACRQLAGDSDLLRRLNAGDETPAGPTWVSIWTTQDRTVTPPDSARLAGAVNLPVQSVCADASVDHGGLPRSPLVQAMVLAELGAGEPVALTPADCRRLRS</sequence>
<dbReference type="InterPro" id="IPR053228">
    <property type="entry name" value="Stereospecific_Lipase"/>
</dbReference>
<evidence type="ECO:0000313" key="2">
    <source>
        <dbReference type="EMBL" id="GGL96215.1"/>
    </source>
</evidence>
<keyword evidence="1" id="KW-0472">Membrane</keyword>
<dbReference type="PANTHER" id="PTHR37574">
    <property type="entry name" value="LIPASE B"/>
    <property type="match status" value="1"/>
</dbReference>
<dbReference type="EMBL" id="BMNA01000003">
    <property type="protein sequence ID" value="GGL96215.1"/>
    <property type="molecule type" value="Genomic_DNA"/>
</dbReference>
<evidence type="ECO:0000256" key="1">
    <source>
        <dbReference type="SAM" id="Phobius"/>
    </source>
</evidence>
<dbReference type="PANTHER" id="PTHR37574:SF1">
    <property type="entry name" value="LIPASE B"/>
    <property type="match status" value="1"/>
</dbReference>
<organism evidence="2 3">
    <name type="scientific">Nakamurella endophytica</name>
    <dbReference type="NCBI Taxonomy" id="1748367"/>
    <lineage>
        <taxon>Bacteria</taxon>
        <taxon>Bacillati</taxon>
        <taxon>Actinomycetota</taxon>
        <taxon>Actinomycetes</taxon>
        <taxon>Nakamurellales</taxon>
        <taxon>Nakamurellaceae</taxon>
        <taxon>Nakamurella</taxon>
    </lineage>
</organism>
<comment type="caution">
    <text evidence="2">The sequence shown here is derived from an EMBL/GenBank/DDBJ whole genome shotgun (WGS) entry which is preliminary data.</text>
</comment>
<dbReference type="Gene3D" id="3.40.50.1820">
    <property type="entry name" value="alpha/beta hydrolase"/>
    <property type="match status" value="1"/>
</dbReference>
<dbReference type="InterPro" id="IPR002918">
    <property type="entry name" value="Lipase_EstA/Esterase_EstB"/>
</dbReference>
<dbReference type="Proteomes" id="UP000655208">
    <property type="component" value="Unassembled WGS sequence"/>
</dbReference>
<accession>A0A917SSA6</accession>
<gene>
    <name evidence="2" type="ORF">GCM10011594_14930</name>
</gene>
<name>A0A917SSA6_9ACTN</name>
<dbReference type="AlphaFoldDB" id="A0A917SSA6"/>
<dbReference type="Pfam" id="PF01674">
    <property type="entry name" value="Lipase_2"/>
    <property type="match status" value="1"/>
</dbReference>
<reference evidence="2" key="1">
    <citation type="journal article" date="2014" name="Int. J. Syst. Evol. Microbiol.">
        <title>Complete genome sequence of Corynebacterium casei LMG S-19264T (=DSM 44701T), isolated from a smear-ripened cheese.</title>
        <authorList>
            <consortium name="US DOE Joint Genome Institute (JGI-PGF)"/>
            <person name="Walter F."/>
            <person name="Albersmeier A."/>
            <person name="Kalinowski J."/>
            <person name="Ruckert C."/>
        </authorList>
    </citation>
    <scope>NUCLEOTIDE SEQUENCE</scope>
    <source>
        <strain evidence="2">CGMCC 4.7308</strain>
    </source>
</reference>
<proteinExistence type="predicted"/>